<accession>A0ABY4G8S0</accession>
<dbReference type="PANTHER" id="PTHR43877">
    <property type="entry name" value="AMINOALKYLPHOSPHONATE N-ACETYLTRANSFERASE-RELATED-RELATED"/>
    <property type="match status" value="1"/>
</dbReference>
<keyword evidence="5" id="KW-1185">Reference proteome</keyword>
<dbReference type="PANTHER" id="PTHR43877:SF2">
    <property type="entry name" value="AMINOALKYLPHOSPHONATE N-ACETYLTRANSFERASE-RELATED"/>
    <property type="match status" value="1"/>
</dbReference>
<keyword evidence="1" id="KW-0808">Transferase</keyword>
<proteinExistence type="predicted"/>
<dbReference type="InterPro" id="IPR050832">
    <property type="entry name" value="Bact_Acetyltransf"/>
</dbReference>
<evidence type="ECO:0000313" key="5">
    <source>
        <dbReference type="Proteomes" id="UP000830401"/>
    </source>
</evidence>
<evidence type="ECO:0000313" key="4">
    <source>
        <dbReference type="EMBL" id="UOQ67247.1"/>
    </source>
</evidence>
<dbReference type="InterPro" id="IPR000182">
    <property type="entry name" value="GNAT_dom"/>
</dbReference>
<dbReference type="Proteomes" id="UP000830401">
    <property type="component" value="Chromosome"/>
</dbReference>
<reference evidence="4" key="1">
    <citation type="submission" date="2022-04" db="EMBL/GenBank/DDBJ databases">
        <title>Hymenobacter sp. isolated from the air.</title>
        <authorList>
            <person name="Won M."/>
            <person name="Lee C.-M."/>
            <person name="Woen H.-Y."/>
            <person name="Kwon S.-W."/>
        </authorList>
    </citation>
    <scope>NUCLEOTIDE SEQUENCE</scope>
    <source>
        <strain evidence="4">5420S-77</strain>
    </source>
</reference>
<dbReference type="SUPFAM" id="SSF55729">
    <property type="entry name" value="Acyl-CoA N-acyltransferases (Nat)"/>
    <property type="match status" value="1"/>
</dbReference>
<dbReference type="Gene3D" id="3.40.630.30">
    <property type="match status" value="1"/>
</dbReference>
<evidence type="ECO:0000259" key="3">
    <source>
        <dbReference type="PROSITE" id="PS51186"/>
    </source>
</evidence>
<gene>
    <name evidence="4" type="ORF">MUN86_04965</name>
</gene>
<keyword evidence="2" id="KW-0012">Acyltransferase</keyword>
<sequence length="150" mass="17461">MHYREAELADIPALFDVRYSVTENVLHNRALVTVADTEDYLTRRGKGWVCETDGQIIGFAIADLQDHSIWALFLRPEYVGHGIGKRLHRLMLDWYFAQTSEAVWLSTGPGTRAEEFYRRQGWRETGHTASGEVRFEMTKEEWQSRPTDLR</sequence>
<name>A0ABY4G8S0_9BACT</name>
<dbReference type="InterPro" id="IPR016181">
    <property type="entry name" value="Acyl_CoA_acyltransferase"/>
</dbReference>
<evidence type="ECO:0000256" key="2">
    <source>
        <dbReference type="ARBA" id="ARBA00023315"/>
    </source>
</evidence>
<organism evidence="4 5">
    <name type="scientific">Hymenobacter volaticus</name>
    <dbReference type="NCBI Taxonomy" id="2932254"/>
    <lineage>
        <taxon>Bacteria</taxon>
        <taxon>Pseudomonadati</taxon>
        <taxon>Bacteroidota</taxon>
        <taxon>Cytophagia</taxon>
        <taxon>Cytophagales</taxon>
        <taxon>Hymenobacteraceae</taxon>
        <taxon>Hymenobacter</taxon>
    </lineage>
</organism>
<evidence type="ECO:0000256" key="1">
    <source>
        <dbReference type="ARBA" id="ARBA00022679"/>
    </source>
</evidence>
<protein>
    <submittedName>
        <fullName evidence="4">GNAT family N-acetyltransferase</fullName>
    </submittedName>
</protein>
<dbReference type="RefSeq" id="WP_245122482.1">
    <property type="nucleotide sequence ID" value="NZ_CP095061.1"/>
</dbReference>
<dbReference type="Pfam" id="PF00583">
    <property type="entry name" value="Acetyltransf_1"/>
    <property type="match status" value="1"/>
</dbReference>
<dbReference type="PROSITE" id="PS51186">
    <property type="entry name" value="GNAT"/>
    <property type="match status" value="1"/>
</dbReference>
<feature type="domain" description="N-acetyltransferase" evidence="3">
    <location>
        <begin position="1"/>
        <end position="140"/>
    </location>
</feature>
<dbReference type="EMBL" id="CP095061">
    <property type="protein sequence ID" value="UOQ67247.1"/>
    <property type="molecule type" value="Genomic_DNA"/>
</dbReference>
<dbReference type="CDD" id="cd04301">
    <property type="entry name" value="NAT_SF"/>
    <property type="match status" value="1"/>
</dbReference>